<keyword evidence="8" id="KW-0503">Monooxygenase</keyword>
<proteinExistence type="inferred from homology"/>
<dbReference type="AlphaFoldDB" id="A0A9P5TNV4"/>
<gene>
    <name evidence="10" type="ORF">CPB84DRAFT_1823889</name>
</gene>
<name>A0A9P5TNV4_GYMJU</name>
<dbReference type="OrthoDB" id="2789670at2759"/>
<comment type="pathway">
    <text evidence="2">Secondary metabolite biosynthesis.</text>
</comment>
<dbReference type="GO" id="GO:0005506">
    <property type="term" value="F:iron ion binding"/>
    <property type="evidence" value="ECO:0007669"/>
    <property type="project" value="InterPro"/>
</dbReference>
<dbReference type="GO" id="GO:0020037">
    <property type="term" value="F:heme binding"/>
    <property type="evidence" value="ECO:0007669"/>
    <property type="project" value="InterPro"/>
</dbReference>
<dbReference type="CDD" id="cd11065">
    <property type="entry name" value="CYP64-like"/>
    <property type="match status" value="1"/>
</dbReference>
<evidence type="ECO:0000256" key="6">
    <source>
        <dbReference type="ARBA" id="ARBA00023002"/>
    </source>
</evidence>
<comment type="caution">
    <text evidence="10">The sequence shown here is derived from an EMBL/GenBank/DDBJ whole genome shotgun (WGS) entry which is preliminary data.</text>
</comment>
<dbReference type="GO" id="GO:0004497">
    <property type="term" value="F:monooxygenase activity"/>
    <property type="evidence" value="ECO:0007669"/>
    <property type="project" value="UniProtKB-KW"/>
</dbReference>
<evidence type="ECO:0000313" key="10">
    <source>
        <dbReference type="EMBL" id="KAF8903471.1"/>
    </source>
</evidence>
<accession>A0A9P5TNV4</accession>
<dbReference type="InterPro" id="IPR001128">
    <property type="entry name" value="Cyt_P450"/>
</dbReference>
<feature type="binding site" description="axial binding residue" evidence="9">
    <location>
        <position position="448"/>
    </location>
    <ligand>
        <name>heme</name>
        <dbReference type="ChEBI" id="CHEBI:30413"/>
    </ligand>
    <ligandPart>
        <name>Fe</name>
        <dbReference type="ChEBI" id="CHEBI:18248"/>
    </ligandPart>
</feature>
<keyword evidence="4 9" id="KW-0349">Heme</keyword>
<evidence type="ECO:0000256" key="1">
    <source>
        <dbReference type="ARBA" id="ARBA00001971"/>
    </source>
</evidence>
<comment type="similarity">
    <text evidence="3">Belongs to the cytochrome P450 family.</text>
</comment>
<dbReference type="InterPro" id="IPR050364">
    <property type="entry name" value="Cytochrome_P450_fung"/>
</dbReference>
<evidence type="ECO:0000256" key="3">
    <source>
        <dbReference type="ARBA" id="ARBA00010617"/>
    </source>
</evidence>
<comment type="cofactor">
    <cofactor evidence="1 9">
        <name>heme</name>
        <dbReference type="ChEBI" id="CHEBI:30413"/>
    </cofactor>
</comment>
<evidence type="ECO:0000256" key="7">
    <source>
        <dbReference type="ARBA" id="ARBA00023004"/>
    </source>
</evidence>
<keyword evidence="11" id="KW-1185">Reference proteome</keyword>
<dbReference type="Pfam" id="PF00067">
    <property type="entry name" value="p450"/>
    <property type="match status" value="1"/>
</dbReference>
<dbReference type="PRINTS" id="PR00463">
    <property type="entry name" value="EP450I"/>
</dbReference>
<dbReference type="InterPro" id="IPR002401">
    <property type="entry name" value="Cyt_P450_E_grp-I"/>
</dbReference>
<evidence type="ECO:0000256" key="8">
    <source>
        <dbReference type="ARBA" id="ARBA00023033"/>
    </source>
</evidence>
<dbReference type="GO" id="GO:0016705">
    <property type="term" value="F:oxidoreductase activity, acting on paired donors, with incorporation or reduction of molecular oxygen"/>
    <property type="evidence" value="ECO:0007669"/>
    <property type="project" value="InterPro"/>
</dbReference>
<evidence type="ECO:0000313" key="11">
    <source>
        <dbReference type="Proteomes" id="UP000724874"/>
    </source>
</evidence>
<dbReference type="InterPro" id="IPR036396">
    <property type="entry name" value="Cyt_P450_sf"/>
</dbReference>
<reference evidence="10" key="1">
    <citation type="submission" date="2020-11" db="EMBL/GenBank/DDBJ databases">
        <authorList>
            <consortium name="DOE Joint Genome Institute"/>
            <person name="Ahrendt S."/>
            <person name="Riley R."/>
            <person name="Andreopoulos W."/>
            <person name="LaButti K."/>
            <person name="Pangilinan J."/>
            <person name="Ruiz-duenas F.J."/>
            <person name="Barrasa J.M."/>
            <person name="Sanchez-Garcia M."/>
            <person name="Camarero S."/>
            <person name="Miyauchi S."/>
            <person name="Serrano A."/>
            <person name="Linde D."/>
            <person name="Babiker R."/>
            <person name="Drula E."/>
            <person name="Ayuso-Fernandez I."/>
            <person name="Pacheco R."/>
            <person name="Padilla G."/>
            <person name="Ferreira P."/>
            <person name="Barriuso J."/>
            <person name="Kellner H."/>
            <person name="Castanera R."/>
            <person name="Alfaro M."/>
            <person name="Ramirez L."/>
            <person name="Pisabarro A.G."/>
            <person name="Kuo A."/>
            <person name="Tritt A."/>
            <person name="Lipzen A."/>
            <person name="He G."/>
            <person name="Yan M."/>
            <person name="Ng V."/>
            <person name="Cullen D."/>
            <person name="Martin F."/>
            <person name="Rosso M.-N."/>
            <person name="Henrissat B."/>
            <person name="Hibbett D."/>
            <person name="Martinez A.T."/>
            <person name="Grigoriev I.V."/>
        </authorList>
    </citation>
    <scope>NUCLEOTIDE SEQUENCE</scope>
    <source>
        <strain evidence="10">AH 44721</strain>
    </source>
</reference>
<dbReference type="PANTHER" id="PTHR46300:SF7">
    <property type="entry name" value="P450, PUTATIVE (EUROFUNG)-RELATED"/>
    <property type="match status" value="1"/>
</dbReference>
<keyword evidence="7 9" id="KW-0408">Iron</keyword>
<protein>
    <submittedName>
        <fullName evidence="10">Cytochrome P450</fullName>
    </submittedName>
</protein>
<dbReference type="Gene3D" id="1.10.630.10">
    <property type="entry name" value="Cytochrome P450"/>
    <property type="match status" value="1"/>
</dbReference>
<evidence type="ECO:0000256" key="4">
    <source>
        <dbReference type="ARBA" id="ARBA00022617"/>
    </source>
</evidence>
<sequence length="522" mass="59002">MSMLQIHDHVVLVLAFFAALVLLLFFRPKASFPQVATFTLTEASAIYWKPPSTSKAAGIQGLSPMVASLRARYVSARFQKGIVILDSLSAITDLFEKRSSRYSTRPVFGMQVMAGELVGKEDTAILFMKYGTKWKQTRQLVHVWLNQRNLETYLPVQVLESYHLLQDLLETPERFSEHLRTAIGSAILKLTYGIECRTNGYSWIAKSEELHKITAAASEPGRWLVDSFPILRFMPSFIPGTGFLRWAKKSRKVAFDLVRSPYISIKEDKNPDKTISSFVHDHLIEKGGNMTPQEEDALIVAAGSLYAAGIDTLVSVMRTFFMIMVRYPAVQTRLQSEIDSVIGPHRLARFEDRDSLPYVGCVIKELLRFNAVAPLVPHSLDEDDIYEGYRIPKGTWVMANLWAVFNDPSIYRDPSTFKPERFDTNSNEAVELDPTPLAFCMGLGRRFCPASHFSLCTLFISIAHIVSVFNILPPLDENGEEVLPPLNFELGHIRTLEHFQCRVVPRSEETANLVRNTLIHAT</sequence>
<evidence type="ECO:0000256" key="2">
    <source>
        <dbReference type="ARBA" id="ARBA00005179"/>
    </source>
</evidence>
<dbReference type="Proteomes" id="UP000724874">
    <property type="component" value="Unassembled WGS sequence"/>
</dbReference>
<organism evidence="10 11">
    <name type="scientific">Gymnopilus junonius</name>
    <name type="common">Spectacular rustgill mushroom</name>
    <name type="synonym">Gymnopilus spectabilis subsp. junonius</name>
    <dbReference type="NCBI Taxonomy" id="109634"/>
    <lineage>
        <taxon>Eukaryota</taxon>
        <taxon>Fungi</taxon>
        <taxon>Dikarya</taxon>
        <taxon>Basidiomycota</taxon>
        <taxon>Agaricomycotina</taxon>
        <taxon>Agaricomycetes</taxon>
        <taxon>Agaricomycetidae</taxon>
        <taxon>Agaricales</taxon>
        <taxon>Agaricineae</taxon>
        <taxon>Hymenogastraceae</taxon>
        <taxon>Gymnopilus</taxon>
    </lineage>
</organism>
<keyword evidence="5 9" id="KW-0479">Metal-binding</keyword>
<evidence type="ECO:0000256" key="9">
    <source>
        <dbReference type="PIRSR" id="PIRSR602401-1"/>
    </source>
</evidence>
<dbReference type="PANTHER" id="PTHR46300">
    <property type="entry name" value="P450, PUTATIVE (EUROFUNG)-RELATED-RELATED"/>
    <property type="match status" value="1"/>
</dbReference>
<keyword evidence="6" id="KW-0560">Oxidoreductase</keyword>
<dbReference type="EMBL" id="JADNYJ010000030">
    <property type="protein sequence ID" value="KAF8903471.1"/>
    <property type="molecule type" value="Genomic_DNA"/>
</dbReference>
<evidence type="ECO:0000256" key="5">
    <source>
        <dbReference type="ARBA" id="ARBA00022723"/>
    </source>
</evidence>
<dbReference type="SUPFAM" id="SSF48264">
    <property type="entry name" value="Cytochrome P450"/>
    <property type="match status" value="1"/>
</dbReference>